<evidence type="ECO:0000313" key="2">
    <source>
        <dbReference type="Proteomes" id="UP001605036"/>
    </source>
</evidence>
<organism evidence="1 2">
    <name type="scientific">Riccia fluitans</name>
    <dbReference type="NCBI Taxonomy" id="41844"/>
    <lineage>
        <taxon>Eukaryota</taxon>
        <taxon>Viridiplantae</taxon>
        <taxon>Streptophyta</taxon>
        <taxon>Embryophyta</taxon>
        <taxon>Marchantiophyta</taxon>
        <taxon>Marchantiopsida</taxon>
        <taxon>Marchantiidae</taxon>
        <taxon>Marchantiales</taxon>
        <taxon>Ricciaceae</taxon>
        <taxon>Riccia</taxon>
    </lineage>
</organism>
<comment type="caution">
    <text evidence="1">The sequence shown here is derived from an EMBL/GenBank/DDBJ whole genome shotgun (WGS) entry which is preliminary data.</text>
</comment>
<sequence>MTLQAWNSAWDAKARGHPVVDVKELPESYGFIADMPRLQSGDNRISDILRVRVDYCTFFPVIHGLFRVLTGMTWLPIRLYHGPV</sequence>
<dbReference type="EMBL" id="JBHFFA010000002">
    <property type="protein sequence ID" value="KAL2644763.1"/>
    <property type="molecule type" value="Genomic_DNA"/>
</dbReference>
<name>A0ABD1ZBI0_9MARC</name>
<dbReference type="Proteomes" id="UP001605036">
    <property type="component" value="Unassembled WGS sequence"/>
</dbReference>
<evidence type="ECO:0000313" key="1">
    <source>
        <dbReference type="EMBL" id="KAL2644763.1"/>
    </source>
</evidence>
<proteinExistence type="predicted"/>
<keyword evidence="2" id="KW-1185">Reference proteome</keyword>
<accession>A0ABD1ZBI0</accession>
<protein>
    <submittedName>
        <fullName evidence="1">Uncharacterized protein</fullName>
    </submittedName>
</protein>
<gene>
    <name evidence="1" type="ORF">R1flu_012350</name>
</gene>
<reference evidence="1 2" key="1">
    <citation type="submission" date="2024-09" db="EMBL/GenBank/DDBJ databases">
        <title>Chromosome-scale assembly of Riccia fluitans.</title>
        <authorList>
            <person name="Paukszto L."/>
            <person name="Sawicki J."/>
            <person name="Karawczyk K."/>
            <person name="Piernik-Szablinska J."/>
            <person name="Szczecinska M."/>
            <person name="Mazdziarz M."/>
        </authorList>
    </citation>
    <scope>NUCLEOTIDE SEQUENCE [LARGE SCALE GENOMIC DNA]</scope>
    <source>
        <strain evidence="1">Rf_01</strain>
        <tissue evidence="1">Aerial parts of the thallus</tissue>
    </source>
</reference>
<dbReference type="AlphaFoldDB" id="A0ABD1ZBI0"/>